<dbReference type="EMBL" id="WNYA01078844">
    <property type="protein sequence ID" value="KAG8535090.1"/>
    <property type="molecule type" value="Genomic_DNA"/>
</dbReference>
<name>A0AAV6YHM4_ENGPU</name>
<organism evidence="1 2">
    <name type="scientific">Engystomops pustulosus</name>
    <name type="common">Tungara frog</name>
    <name type="synonym">Physalaemus pustulosus</name>
    <dbReference type="NCBI Taxonomy" id="76066"/>
    <lineage>
        <taxon>Eukaryota</taxon>
        <taxon>Metazoa</taxon>
        <taxon>Chordata</taxon>
        <taxon>Craniata</taxon>
        <taxon>Vertebrata</taxon>
        <taxon>Euteleostomi</taxon>
        <taxon>Amphibia</taxon>
        <taxon>Batrachia</taxon>
        <taxon>Anura</taxon>
        <taxon>Neobatrachia</taxon>
        <taxon>Hyloidea</taxon>
        <taxon>Leptodactylidae</taxon>
        <taxon>Leiuperinae</taxon>
        <taxon>Engystomops</taxon>
    </lineage>
</organism>
<gene>
    <name evidence="1" type="ORF">GDO81_029462</name>
</gene>
<evidence type="ECO:0000313" key="1">
    <source>
        <dbReference type="EMBL" id="KAG8535090.1"/>
    </source>
</evidence>
<sequence>MACPHFSDESSVVILQPEEVIQICFPYGLEKGKLPPELSGQFGTLNHLEVCMDLCFRPPIDQNIKLEWSKLKTNINTYLDVSLMRHIGHT</sequence>
<dbReference type="AlphaFoldDB" id="A0AAV6YHM4"/>
<protein>
    <submittedName>
        <fullName evidence="1">Uncharacterized protein</fullName>
    </submittedName>
</protein>
<comment type="caution">
    <text evidence="1">The sequence shown here is derived from an EMBL/GenBank/DDBJ whole genome shotgun (WGS) entry which is preliminary data.</text>
</comment>
<keyword evidence="2" id="KW-1185">Reference proteome</keyword>
<proteinExistence type="predicted"/>
<reference evidence="1" key="1">
    <citation type="thesis" date="2020" institute="ProQuest LLC" country="789 East Eisenhower Parkway, Ann Arbor, MI, USA">
        <title>Comparative Genomics and Chromosome Evolution.</title>
        <authorList>
            <person name="Mudd A.B."/>
        </authorList>
    </citation>
    <scope>NUCLEOTIDE SEQUENCE</scope>
    <source>
        <strain evidence="1">237g6f4</strain>
        <tissue evidence="1">Blood</tissue>
    </source>
</reference>
<evidence type="ECO:0000313" key="2">
    <source>
        <dbReference type="Proteomes" id="UP000824782"/>
    </source>
</evidence>
<accession>A0AAV6YHM4</accession>
<dbReference type="Proteomes" id="UP000824782">
    <property type="component" value="Unassembled WGS sequence"/>
</dbReference>